<dbReference type="STRING" id="1413211.U473_08840"/>
<evidence type="ECO:0000313" key="9">
    <source>
        <dbReference type="Proteomes" id="UP000070352"/>
    </source>
</evidence>
<dbReference type="EMBL" id="LSKU01000001">
    <property type="protein sequence ID" value="KXG44096.1"/>
    <property type="molecule type" value="Genomic_DNA"/>
</dbReference>
<accession>A0A135L545</accession>
<feature type="transmembrane region" description="Helical" evidence="7">
    <location>
        <begin position="275"/>
        <end position="295"/>
    </location>
</feature>
<proteinExistence type="inferred from homology"/>
<dbReference type="AlphaFoldDB" id="A0A135L545"/>
<feature type="transmembrane region" description="Helical" evidence="7">
    <location>
        <begin position="152"/>
        <end position="178"/>
    </location>
</feature>
<feature type="transmembrane region" description="Helical" evidence="7">
    <location>
        <begin position="15"/>
        <end position="34"/>
    </location>
</feature>
<organism evidence="8 9">
    <name type="scientific">Tepidibacillus decaturensis</name>
    <dbReference type="NCBI Taxonomy" id="1413211"/>
    <lineage>
        <taxon>Bacteria</taxon>
        <taxon>Bacillati</taxon>
        <taxon>Bacillota</taxon>
        <taxon>Bacilli</taxon>
        <taxon>Bacillales</taxon>
        <taxon>Bacillaceae</taxon>
        <taxon>Tepidibacillus</taxon>
    </lineage>
</organism>
<dbReference type="Pfam" id="PF03916">
    <property type="entry name" value="NrfD"/>
    <property type="match status" value="1"/>
</dbReference>
<feature type="transmembrane region" description="Helical" evidence="7">
    <location>
        <begin position="241"/>
        <end position="263"/>
    </location>
</feature>
<dbReference type="PANTHER" id="PTHR34856:SF2">
    <property type="entry name" value="PROTEIN NRFD"/>
    <property type="match status" value="1"/>
</dbReference>
<sequence>MQGYIPWDYRITIDLFLGGLGIGVFLLSIILSFYNKEQYEKIIRQTAYLAPILVGGGLLFLISELGRPERFITTMYRFNPHSVTSWGGVIQGIFVLLSLIHAFIIFKKNTKNPFFKPVQIAGAIFAIGVGIYHGLLLTSLDRPLWNGGVVTLLFLVSSLLGGTAIVIILKSFYFSVAVPKDVRSQVTLSNEGFGKNFNFTYPLFFLSGLQIILVMIWQVTMYRSGQTNIEAFKAMMDDYSFLWWGIAIVVGLIIPFIGGIYQLAKNHKEEMANGLALTLSIFILVGSAVLKHILLQAGQISIPFFL</sequence>
<keyword evidence="5 7" id="KW-1133">Transmembrane helix</keyword>
<dbReference type="Gene3D" id="1.20.1630.10">
    <property type="entry name" value="Formate dehydrogenase/DMSO reductase domain"/>
    <property type="match status" value="1"/>
</dbReference>
<evidence type="ECO:0000256" key="7">
    <source>
        <dbReference type="SAM" id="Phobius"/>
    </source>
</evidence>
<evidence type="ECO:0000256" key="5">
    <source>
        <dbReference type="ARBA" id="ARBA00022989"/>
    </source>
</evidence>
<dbReference type="GO" id="GO:0005886">
    <property type="term" value="C:plasma membrane"/>
    <property type="evidence" value="ECO:0007669"/>
    <property type="project" value="UniProtKB-SubCell"/>
</dbReference>
<dbReference type="InterPro" id="IPR052049">
    <property type="entry name" value="Electron_transfer_protein"/>
</dbReference>
<keyword evidence="3" id="KW-1003">Cell membrane</keyword>
<keyword evidence="9" id="KW-1185">Reference proteome</keyword>
<dbReference type="Proteomes" id="UP000070352">
    <property type="component" value="Unassembled WGS sequence"/>
</dbReference>
<dbReference type="OrthoDB" id="2866388at2"/>
<feature type="transmembrane region" description="Helical" evidence="7">
    <location>
        <begin position="83"/>
        <end position="106"/>
    </location>
</feature>
<reference evidence="8 9" key="1">
    <citation type="submission" date="2016-02" db="EMBL/GenBank/DDBJ databases">
        <title>Draft Genome for Tepidibacillus decaturensis nov. sp. Strain Z9, an Anaerobic, Moderately Thermophilic and Heterotrophic Bacterium from Deep Subsurface of the Illinois Basin, USA.</title>
        <authorList>
            <person name="Dong Y."/>
            <person name="Chang J.Y."/>
            <person name="Sanford R."/>
            <person name="Fouke B.W."/>
        </authorList>
    </citation>
    <scope>NUCLEOTIDE SEQUENCE [LARGE SCALE GENOMIC DNA]</scope>
    <source>
        <strain evidence="8 9">Z9</strain>
    </source>
</reference>
<evidence type="ECO:0000256" key="6">
    <source>
        <dbReference type="ARBA" id="ARBA00023136"/>
    </source>
</evidence>
<comment type="caution">
    <text evidence="8">The sequence shown here is derived from an EMBL/GenBank/DDBJ whole genome shotgun (WGS) entry which is preliminary data.</text>
</comment>
<dbReference type="InterPro" id="IPR005614">
    <property type="entry name" value="NrfD-like"/>
</dbReference>
<evidence type="ECO:0000256" key="2">
    <source>
        <dbReference type="ARBA" id="ARBA00008929"/>
    </source>
</evidence>
<keyword evidence="4 7" id="KW-0812">Transmembrane</keyword>
<feature type="transmembrane region" description="Helical" evidence="7">
    <location>
        <begin position="118"/>
        <end position="140"/>
    </location>
</feature>
<evidence type="ECO:0000256" key="3">
    <source>
        <dbReference type="ARBA" id="ARBA00022475"/>
    </source>
</evidence>
<dbReference type="RefSeq" id="WP_068725408.1">
    <property type="nucleotide sequence ID" value="NZ_LSKU01000001.1"/>
</dbReference>
<protein>
    <submittedName>
        <fullName evidence="8">Oxidoreductase</fullName>
    </submittedName>
</protein>
<keyword evidence="6 7" id="KW-0472">Membrane</keyword>
<feature type="transmembrane region" description="Helical" evidence="7">
    <location>
        <begin position="46"/>
        <end position="63"/>
    </location>
</feature>
<comment type="subcellular location">
    <subcellularLocation>
        <location evidence="1">Cell membrane</location>
        <topology evidence="1">Multi-pass membrane protein</topology>
    </subcellularLocation>
</comment>
<dbReference type="PANTHER" id="PTHR34856">
    <property type="entry name" value="PROTEIN NRFD"/>
    <property type="match status" value="1"/>
</dbReference>
<comment type="similarity">
    <text evidence="2">Belongs to the NrfD family.</text>
</comment>
<name>A0A135L545_9BACI</name>
<evidence type="ECO:0000256" key="4">
    <source>
        <dbReference type="ARBA" id="ARBA00022692"/>
    </source>
</evidence>
<gene>
    <name evidence="8" type="ORF">U473_08840</name>
</gene>
<evidence type="ECO:0000313" key="8">
    <source>
        <dbReference type="EMBL" id="KXG44096.1"/>
    </source>
</evidence>
<feature type="transmembrane region" description="Helical" evidence="7">
    <location>
        <begin position="199"/>
        <end position="221"/>
    </location>
</feature>
<evidence type="ECO:0000256" key="1">
    <source>
        <dbReference type="ARBA" id="ARBA00004651"/>
    </source>
</evidence>